<evidence type="ECO:0000313" key="2">
    <source>
        <dbReference type="Proteomes" id="UP001595579"/>
    </source>
</evidence>
<dbReference type="EMBL" id="JBHRUG010000037">
    <property type="protein sequence ID" value="MFC3285713.1"/>
    <property type="molecule type" value="Genomic_DNA"/>
</dbReference>
<proteinExistence type="predicted"/>
<keyword evidence="2" id="KW-1185">Reference proteome</keyword>
<dbReference type="Proteomes" id="UP001595579">
    <property type="component" value="Unassembled WGS sequence"/>
</dbReference>
<accession>A0ABV7LUV6</accession>
<protein>
    <submittedName>
        <fullName evidence="1">Uncharacterized protein</fullName>
    </submittedName>
</protein>
<comment type="caution">
    <text evidence="1">The sequence shown here is derived from an EMBL/GenBank/DDBJ whole genome shotgun (WGS) entry which is preliminary data.</text>
</comment>
<evidence type="ECO:0000313" key="1">
    <source>
        <dbReference type="EMBL" id="MFC3285713.1"/>
    </source>
</evidence>
<organism evidence="1 2">
    <name type="scientific">Litchfieldella rifensis</name>
    <dbReference type="NCBI Taxonomy" id="762643"/>
    <lineage>
        <taxon>Bacteria</taxon>
        <taxon>Pseudomonadati</taxon>
        <taxon>Pseudomonadota</taxon>
        <taxon>Gammaproteobacteria</taxon>
        <taxon>Oceanospirillales</taxon>
        <taxon>Halomonadaceae</taxon>
        <taxon>Litchfieldella</taxon>
    </lineage>
</organism>
<reference evidence="2" key="1">
    <citation type="journal article" date="2019" name="Int. J. Syst. Evol. Microbiol.">
        <title>The Global Catalogue of Microorganisms (GCM) 10K type strain sequencing project: providing services to taxonomists for standard genome sequencing and annotation.</title>
        <authorList>
            <consortium name="The Broad Institute Genomics Platform"/>
            <consortium name="The Broad Institute Genome Sequencing Center for Infectious Disease"/>
            <person name="Wu L."/>
            <person name="Ma J."/>
        </authorList>
    </citation>
    <scope>NUCLEOTIDE SEQUENCE [LARGE SCALE GENOMIC DNA]</scope>
    <source>
        <strain evidence="2">CECT 7698</strain>
    </source>
</reference>
<gene>
    <name evidence="1" type="ORF">ACFOEV_19110</name>
</gene>
<sequence>MRYDVLMRDIYVLFSGRPPAARHVVRLSRLALACMARWGGSG</sequence>
<dbReference type="RefSeq" id="WP_386776488.1">
    <property type="nucleotide sequence ID" value="NZ_JBHRUG010000037.1"/>
</dbReference>
<name>A0ABV7LUV6_9GAMM</name>